<proteinExistence type="predicted"/>
<gene>
    <name evidence="1" type="ORF">AVDCRST_MAG64-2430</name>
</gene>
<dbReference type="EMBL" id="CADCUQ010000529">
    <property type="protein sequence ID" value="CAA9412132.1"/>
    <property type="molecule type" value="Genomic_DNA"/>
</dbReference>
<feature type="non-terminal residue" evidence="1">
    <location>
        <position position="1"/>
    </location>
</feature>
<name>A0A6J4PCM0_9BACT</name>
<dbReference type="AlphaFoldDB" id="A0A6J4PCM0"/>
<sequence>EPALLACPATLRMDKSFDFAGWTKEAFVDGQFVAVDGAVRLFDFDWLSTALGGLPAVLKKMSKLEMDALRNSEEGKRMSKSQLQQRSQENQAAIQKVEEFKADELGDVVRRLYGDIVRVKVRPSPAEQPMAVLMGSAAGRHFYDPPAAVSQKYGIEVDAGWRVVGQVNAPNAPPAAQVIPTGNRTEDAFEQIALLMNNAFRLSSAPAFPAVSFTPIAIYRRLG</sequence>
<accession>A0A6J4PCM0</accession>
<organism evidence="1">
    <name type="scientific">uncultured Phycisphaerae bacterium</name>
    <dbReference type="NCBI Taxonomy" id="904963"/>
    <lineage>
        <taxon>Bacteria</taxon>
        <taxon>Pseudomonadati</taxon>
        <taxon>Planctomycetota</taxon>
        <taxon>Phycisphaerae</taxon>
        <taxon>environmental samples</taxon>
    </lineage>
</organism>
<reference evidence="1" key="1">
    <citation type="submission" date="2020-02" db="EMBL/GenBank/DDBJ databases">
        <authorList>
            <person name="Meier V. D."/>
        </authorList>
    </citation>
    <scope>NUCLEOTIDE SEQUENCE</scope>
    <source>
        <strain evidence="1">AVDCRST_MAG64</strain>
    </source>
</reference>
<protein>
    <submittedName>
        <fullName evidence="1">Uncharacterized protein</fullName>
    </submittedName>
</protein>
<evidence type="ECO:0000313" key="1">
    <source>
        <dbReference type="EMBL" id="CAA9412132.1"/>
    </source>
</evidence>